<protein>
    <submittedName>
        <fullName evidence="2">Polyisoprenoid-binding protein YceI</fullName>
    </submittedName>
</protein>
<name>A0A240E0V1_9BURK</name>
<keyword evidence="3" id="KW-1185">Reference proteome</keyword>
<dbReference type="OrthoDB" id="9811006at2"/>
<organism evidence="2 3">
    <name type="scientific">Polynucleobacter meluiroseus</name>
    <dbReference type="NCBI Taxonomy" id="1938814"/>
    <lineage>
        <taxon>Bacteria</taxon>
        <taxon>Pseudomonadati</taxon>
        <taxon>Pseudomonadota</taxon>
        <taxon>Betaproteobacteria</taxon>
        <taxon>Burkholderiales</taxon>
        <taxon>Burkholderiaceae</taxon>
        <taxon>Polynucleobacter</taxon>
    </lineage>
</organism>
<dbReference type="EMBL" id="OANS01000001">
    <property type="protein sequence ID" value="SNX28096.1"/>
    <property type="molecule type" value="Genomic_DNA"/>
</dbReference>
<dbReference type="PANTHER" id="PTHR34406:SF1">
    <property type="entry name" value="PROTEIN YCEI"/>
    <property type="match status" value="1"/>
</dbReference>
<dbReference type="Proteomes" id="UP000218069">
    <property type="component" value="Unassembled WGS sequence"/>
</dbReference>
<dbReference type="AlphaFoldDB" id="A0A240E0V1"/>
<dbReference type="InterPro" id="IPR007372">
    <property type="entry name" value="Lipid/polyisoprenoid-bd_YceI"/>
</dbReference>
<dbReference type="InterPro" id="IPR036761">
    <property type="entry name" value="TTHA0802/YceI-like_sf"/>
</dbReference>
<reference evidence="3" key="1">
    <citation type="submission" date="2017-08" db="EMBL/GenBank/DDBJ databases">
        <authorList>
            <person name="Varghese N."/>
            <person name="Submissions S."/>
        </authorList>
    </citation>
    <scope>NUCLEOTIDE SEQUENCE [LARGE SCALE GENOMIC DNA]</scope>
    <source>
        <strain evidence="3">AP-Melu-1000-B4</strain>
    </source>
</reference>
<sequence>MIGSLSALAQTVEVFAADPEHTFVSLSYQHLSYSVQTSRFDHVTGTISLNEDKSGGKVDIIIDTKSISTGSVTFNQRIQEEDFFATETFPTATFKSDNIAFNVDGISTIQGELTIKGITKPITVDVAKFACARNLITFAYTCGANATAKLKRSDFNMGKYTPFVGDEVALNIVIEASRQ</sequence>
<dbReference type="PANTHER" id="PTHR34406">
    <property type="entry name" value="PROTEIN YCEI"/>
    <property type="match status" value="1"/>
</dbReference>
<dbReference type="SUPFAM" id="SSF101874">
    <property type="entry name" value="YceI-like"/>
    <property type="match status" value="1"/>
</dbReference>
<evidence type="ECO:0000313" key="2">
    <source>
        <dbReference type="EMBL" id="SNX28096.1"/>
    </source>
</evidence>
<dbReference type="Gene3D" id="2.40.128.110">
    <property type="entry name" value="Lipid/polyisoprenoid-binding, YceI-like"/>
    <property type="match status" value="1"/>
</dbReference>
<dbReference type="SMART" id="SM00867">
    <property type="entry name" value="YceI"/>
    <property type="match status" value="1"/>
</dbReference>
<dbReference type="Pfam" id="PF04264">
    <property type="entry name" value="YceI"/>
    <property type="match status" value="1"/>
</dbReference>
<gene>
    <name evidence="2" type="ORF">SAMN06295945_0416</name>
</gene>
<feature type="domain" description="Lipid/polyisoprenoid-binding YceI-like" evidence="1">
    <location>
        <begin position="14"/>
        <end position="177"/>
    </location>
</feature>
<accession>A0A240E0V1</accession>
<evidence type="ECO:0000259" key="1">
    <source>
        <dbReference type="SMART" id="SM00867"/>
    </source>
</evidence>
<proteinExistence type="predicted"/>
<evidence type="ECO:0000313" key="3">
    <source>
        <dbReference type="Proteomes" id="UP000218069"/>
    </source>
</evidence>